<dbReference type="PANTHER" id="PTHR30055:SF234">
    <property type="entry name" value="HTH-TYPE TRANSCRIPTIONAL REGULATOR BETI"/>
    <property type="match status" value="1"/>
</dbReference>
<sequence>MPKIVDHDERRAHITEAVTNIIIRDGFDRVTMREIAAEAGYAHGAIARYFPDKQSLLTAAFLHVFLGAHDRILARTAGSRGLTALGLMSRELLPFEEMGSEISRVVLSFWDRAAQNSELWQLHHEYIVQRRELIRQFLTEAHEDGELADSIDLETAVNQVAAQNAGWQMMAVLVPESATTENLQASIDAMLAGLRAPATASR</sequence>
<feature type="DNA-binding region" description="H-T-H motif" evidence="5">
    <location>
        <begin position="31"/>
        <end position="50"/>
    </location>
</feature>
<dbReference type="PANTHER" id="PTHR30055">
    <property type="entry name" value="HTH-TYPE TRANSCRIPTIONAL REGULATOR RUTR"/>
    <property type="match status" value="1"/>
</dbReference>
<evidence type="ECO:0000256" key="5">
    <source>
        <dbReference type="PROSITE-ProRule" id="PRU00335"/>
    </source>
</evidence>
<protein>
    <submittedName>
        <fullName evidence="7">TetR/AcrR family transcriptional regulator</fullName>
    </submittedName>
</protein>
<gene>
    <name evidence="7" type="ORF">G7066_10655</name>
</gene>
<keyword evidence="3 5" id="KW-0238">DNA-binding</keyword>
<reference evidence="7 8" key="1">
    <citation type="submission" date="2020-03" db="EMBL/GenBank/DDBJ databases">
        <title>Leucobacter sp. nov., isolated from beetles.</title>
        <authorList>
            <person name="Hyun D.-W."/>
            <person name="Bae J.-W."/>
        </authorList>
    </citation>
    <scope>NUCLEOTIDE SEQUENCE [LARGE SCALE GENOMIC DNA]</scope>
    <source>
        <strain evidence="7 8">HDW9A</strain>
    </source>
</reference>
<dbReference type="InterPro" id="IPR050109">
    <property type="entry name" value="HTH-type_TetR-like_transc_reg"/>
</dbReference>
<evidence type="ECO:0000313" key="7">
    <source>
        <dbReference type="EMBL" id="QIM18931.1"/>
    </source>
</evidence>
<dbReference type="PROSITE" id="PS50977">
    <property type="entry name" value="HTH_TETR_2"/>
    <property type="match status" value="1"/>
</dbReference>
<proteinExistence type="predicted"/>
<keyword evidence="4" id="KW-0804">Transcription</keyword>
<keyword evidence="1" id="KW-0678">Repressor</keyword>
<dbReference type="InterPro" id="IPR009057">
    <property type="entry name" value="Homeodomain-like_sf"/>
</dbReference>
<evidence type="ECO:0000256" key="1">
    <source>
        <dbReference type="ARBA" id="ARBA00022491"/>
    </source>
</evidence>
<name>A0ABX6JYA8_9MICO</name>
<dbReference type="SUPFAM" id="SSF48498">
    <property type="entry name" value="Tetracyclin repressor-like, C-terminal domain"/>
    <property type="match status" value="1"/>
</dbReference>
<dbReference type="RefSeq" id="WP_166330999.1">
    <property type="nucleotide sequence ID" value="NZ_CP049933.1"/>
</dbReference>
<evidence type="ECO:0000256" key="3">
    <source>
        <dbReference type="ARBA" id="ARBA00023125"/>
    </source>
</evidence>
<keyword evidence="2" id="KW-0805">Transcription regulation</keyword>
<dbReference type="SUPFAM" id="SSF46689">
    <property type="entry name" value="Homeodomain-like"/>
    <property type="match status" value="1"/>
</dbReference>
<evidence type="ECO:0000259" key="6">
    <source>
        <dbReference type="PROSITE" id="PS50977"/>
    </source>
</evidence>
<keyword evidence="8" id="KW-1185">Reference proteome</keyword>
<dbReference type="Pfam" id="PF00440">
    <property type="entry name" value="TetR_N"/>
    <property type="match status" value="1"/>
</dbReference>
<organism evidence="7 8">
    <name type="scientific">Leucobacter coleopterorum</name>
    <dbReference type="NCBI Taxonomy" id="2714933"/>
    <lineage>
        <taxon>Bacteria</taxon>
        <taxon>Bacillati</taxon>
        <taxon>Actinomycetota</taxon>
        <taxon>Actinomycetes</taxon>
        <taxon>Micrococcales</taxon>
        <taxon>Microbacteriaceae</taxon>
        <taxon>Leucobacter</taxon>
    </lineage>
</organism>
<feature type="domain" description="HTH tetR-type" evidence="6">
    <location>
        <begin position="8"/>
        <end position="68"/>
    </location>
</feature>
<dbReference type="Proteomes" id="UP000503441">
    <property type="component" value="Chromosome"/>
</dbReference>
<dbReference type="Pfam" id="PF13977">
    <property type="entry name" value="TetR_C_6"/>
    <property type="match status" value="1"/>
</dbReference>
<evidence type="ECO:0000256" key="2">
    <source>
        <dbReference type="ARBA" id="ARBA00023015"/>
    </source>
</evidence>
<evidence type="ECO:0000313" key="8">
    <source>
        <dbReference type="Proteomes" id="UP000503441"/>
    </source>
</evidence>
<dbReference type="InterPro" id="IPR036271">
    <property type="entry name" value="Tet_transcr_reg_TetR-rel_C_sf"/>
</dbReference>
<dbReference type="Gene3D" id="1.10.357.10">
    <property type="entry name" value="Tetracycline Repressor, domain 2"/>
    <property type="match status" value="1"/>
</dbReference>
<accession>A0ABX6JYA8</accession>
<dbReference type="InterPro" id="IPR039538">
    <property type="entry name" value="BetI_C"/>
</dbReference>
<evidence type="ECO:0000256" key="4">
    <source>
        <dbReference type="ARBA" id="ARBA00023163"/>
    </source>
</evidence>
<dbReference type="InterPro" id="IPR001647">
    <property type="entry name" value="HTH_TetR"/>
</dbReference>
<dbReference type="EMBL" id="CP049933">
    <property type="protein sequence ID" value="QIM18931.1"/>
    <property type="molecule type" value="Genomic_DNA"/>
</dbReference>